<gene>
    <name evidence="2" type="ORF">LTRI10_LOCUS37523</name>
</gene>
<dbReference type="SUPFAM" id="SSF50249">
    <property type="entry name" value="Nucleic acid-binding proteins"/>
    <property type="match status" value="1"/>
</dbReference>
<evidence type="ECO:0000313" key="2">
    <source>
        <dbReference type="EMBL" id="CAL1397204.1"/>
    </source>
</evidence>
<protein>
    <recommendedName>
        <fullName evidence="4">Replication protein A OB domain-containing protein</fullName>
    </recommendedName>
</protein>
<accession>A0AAV2FG13</accession>
<dbReference type="AlphaFoldDB" id="A0AAV2FG13"/>
<sequence>MWTFSPVSVVCTAAVGSLVDILGTVISVGRYKIIRSNRFQGRELSMRVVGAPAVRVFLWGNEFKQIGDSLEAIFNLGRHPTVSITQAKVSLHLQQKVAGTLTSSFVKIDPYASNASSSFDSNLGAITVMPNANRKTVLEIIGNLGKYLMAEYVTVEATISKFKDGP</sequence>
<dbReference type="InterPro" id="IPR012340">
    <property type="entry name" value="NA-bd_OB-fold"/>
</dbReference>
<keyword evidence="1" id="KW-0472">Membrane</keyword>
<dbReference type="EMBL" id="OZ034819">
    <property type="protein sequence ID" value="CAL1397204.1"/>
    <property type="molecule type" value="Genomic_DNA"/>
</dbReference>
<reference evidence="2 3" key="1">
    <citation type="submission" date="2024-04" db="EMBL/GenBank/DDBJ databases">
        <authorList>
            <person name="Fracassetti M."/>
        </authorList>
    </citation>
    <scope>NUCLEOTIDE SEQUENCE [LARGE SCALE GENOMIC DNA]</scope>
</reference>
<dbReference type="Gene3D" id="2.40.50.140">
    <property type="entry name" value="Nucleic acid-binding proteins"/>
    <property type="match status" value="1"/>
</dbReference>
<dbReference type="Proteomes" id="UP001497516">
    <property type="component" value="Chromosome 6"/>
</dbReference>
<keyword evidence="1" id="KW-0812">Transmembrane</keyword>
<evidence type="ECO:0000256" key="1">
    <source>
        <dbReference type="SAM" id="Phobius"/>
    </source>
</evidence>
<name>A0AAV2FG13_9ROSI</name>
<feature type="transmembrane region" description="Helical" evidence="1">
    <location>
        <begin position="6"/>
        <end position="28"/>
    </location>
</feature>
<evidence type="ECO:0000313" key="3">
    <source>
        <dbReference type="Proteomes" id="UP001497516"/>
    </source>
</evidence>
<keyword evidence="1" id="KW-1133">Transmembrane helix</keyword>
<evidence type="ECO:0008006" key="4">
    <source>
        <dbReference type="Google" id="ProtNLM"/>
    </source>
</evidence>
<proteinExistence type="predicted"/>
<organism evidence="2 3">
    <name type="scientific">Linum trigynum</name>
    <dbReference type="NCBI Taxonomy" id="586398"/>
    <lineage>
        <taxon>Eukaryota</taxon>
        <taxon>Viridiplantae</taxon>
        <taxon>Streptophyta</taxon>
        <taxon>Embryophyta</taxon>
        <taxon>Tracheophyta</taxon>
        <taxon>Spermatophyta</taxon>
        <taxon>Magnoliopsida</taxon>
        <taxon>eudicotyledons</taxon>
        <taxon>Gunneridae</taxon>
        <taxon>Pentapetalae</taxon>
        <taxon>rosids</taxon>
        <taxon>fabids</taxon>
        <taxon>Malpighiales</taxon>
        <taxon>Linaceae</taxon>
        <taxon>Linum</taxon>
    </lineage>
</organism>
<keyword evidence="3" id="KW-1185">Reference proteome</keyword>